<evidence type="ECO:0000313" key="2">
    <source>
        <dbReference type="EMBL" id="ADD95840.1"/>
    </source>
</evidence>
<dbReference type="EMBL" id="GU943103">
    <property type="protein sequence ID" value="ADD95840.1"/>
    <property type="molecule type" value="Genomic_DNA"/>
</dbReference>
<proteinExistence type="predicted"/>
<organism evidence="2">
    <name type="scientific">uncultured organism MedDCM-OCT-S09-C213</name>
    <dbReference type="NCBI Taxonomy" id="743647"/>
    <lineage>
        <taxon>unclassified sequences</taxon>
        <taxon>environmental samples</taxon>
    </lineage>
</organism>
<dbReference type="Pfam" id="PF13482">
    <property type="entry name" value="RNase_H_2"/>
    <property type="match status" value="1"/>
</dbReference>
<accession>D6PJD9</accession>
<sequence>MGVIEFSSYDAKVIMKARKAVKWCRDVYKEGLTWTLSPPSRNELYPNMCRDSNRWNSTKHEIANKLNDITQVWMCGVKNREKALKQGITNWKDTKLTSEVLGIKGNRGKIVDKMLDINRGSTRNFLPERMTENIFSWRDSSNEVFVDFETFSDIFTNDPSYITSQSNSNFIFQIGVGFVENQKWSYKYFLCHNVSRNEEFRIMKEFMKFLKERNNPSIYYWHAENTFWKQSLKSQLHRDDIPQSEKLMLNDWSLENSLRDLRKLFVDEQVVIKGCFSYALKKIGRTMKKLKMINTPMESECSDGRTAMVQAWNCYQKFERPWKCGAMKDVTQYNEYDCRLLCDILTYIRNNH</sequence>
<dbReference type="InterPro" id="IPR038720">
    <property type="entry name" value="YprB_RNase_H-like_dom"/>
</dbReference>
<feature type="domain" description="YprB ribonuclease H-like" evidence="1">
    <location>
        <begin position="166"/>
        <end position="346"/>
    </location>
</feature>
<reference evidence="2" key="1">
    <citation type="journal article" date="2010" name="ISME J.">
        <title>Metagenome of the Mediterranean deep chlorophyll maximum studied by direct and fosmid library 454 pyrosequencing.</title>
        <authorList>
            <person name="Ghai R."/>
            <person name="Martin-Cuadrado A.B."/>
            <person name="Molto A.G."/>
            <person name="Heredia I.G."/>
            <person name="Cabrera R."/>
            <person name="Martin J."/>
            <person name="Verdu M."/>
            <person name="Deschamps P."/>
            <person name="Moreira D."/>
            <person name="Lopez-Garcia P."/>
            <person name="Mira A."/>
            <person name="Rodriguez-Valera F."/>
        </authorList>
    </citation>
    <scope>NUCLEOTIDE SEQUENCE</scope>
</reference>
<evidence type="ECO:0000259" key="1">
    <source>
        <dbReference type="Pfam" id="PF13482"/>
    </source>
</evidence>
<name>D6PJD9_9ZZZZ</name>
<protein>
    <recommendedName>
        <fullName evidence="1">YprB ribonuclease H-like domain-containing protein</fullName>
    </recommendedName>
</protein>
<dbReference type="AlphaFoldDB" id="D6PJD9"/>